<dbReference type="STRING" id="48709.A0A1D2M1W9"/>
<dbReference type="GO" id="GO:0016020">
    <property type="term" value="C:membrane"/>
    <property type="evidence" value="ECO:0007669"/>
    <property type="project" value="UniProtKB-SubCell"/>
</dbReference>
<feature type="domain" description="G-protein coupled receptors family 1 profile" evidence="7">
    <location>
        <begin position="236"/>
        <end position="362"/>
    </location>
</feature>
<dbReference type="Proteomes" id="UP000094527">
    <property type="component" value="Unassembled WGS sequence"/>
</dbReference>
<evidence type="ECO:0000256" key="6">
    <source>
        <dbReference type="SAM" id="Phobius"/>
    </source>
</evidence>
<dbReference type="AlphaFoldDB" id="A0A1D2M1W9"/>
<dbReference type="Pfam" id="PF10324">
    <property type="entry name" value="7TM_GPCR_Srw"/>
    <property type="match status" value="1"/>
</dbReference>
<feature type="transmembrane region" description="Helical" evidence="6">
    <location>
        <begin position="242"/>
        <end position="267"/>
    </location>
</feature>
<dbReference type="GO" id="GO:0008528">
    <property type="term" value="F:G protein-coupled peptide receptor activity"/>
    <property type="evidence" value="ECO:0007669"/>
    <property type="project" value="InterPro"/>
</dbReference>
<dbReference type="PANTHER" id="PTHR46641">
    <property type="entry name" value="FMRFAMIDE RECEPTOR-RELATED"/>
    <property type="match status" value="1"/>
</dbReference>
<comment type="subcellular location">
    <subcellularLocation>
        <location evidence="1">Membrane</location>
    </subcellularLocation>
</comment>
<organism evidence="8 9">
    <name type="scientific">Orchesella cincta</name>
    <name type="common">Springtail</name>
    <name type="synonym">Podura cincta</name>
    <dbReference type="NCBI Taxonomy" id="48709"/>
    <lineage>
        <taxon>Eukaryota</taxon>
        <taxon>Metazoa</taxon>
        <taxon>Ecdysozoa</taxon>
        <taxon>Arthropoda</taxon>
        <taxon>Hexapoda</taxon>
        <taxon>Collembola</taxon>
        <taxon>Entomobryomorpha</taxon>
        <taxon>Entomobryoidea</taxon>
        <taxon>Orchesellidae</taxon>
        <taxon>Orchesellinae</taxon>
        <taxon>Orchesella</taxon>
    </lineage>
</organism>
<keyword evidence="9" id="KW-1185">Reference proteome</keyword>
<protein>
    <submittedName>
        <fullName evidence="8">FMRFamide receptor</fullName>
    </submittedName>
</protein>
<keyword evidence="4 6" id="KW-1133">Transmembrane helix</keyword>
<dbReference type="SUPFAM" id="SSF81321">
    <property type="entry name" value="Family A G protein-coupled receptor-like"/>
    <property type="match status" value="1"/>
</dbReference>
<dbReference type="Gene3D" id="1.20.1070.10">
    <property type="entry name" value="Rhodopsin 7-helix transmembrane proteins"/>
    <property type="match status" value="1"/>
</dbReference>
<feature type="transmembrane region" description="Helical" evidence="6">
    <location>
        <begin position="185"/>
        <end position="202"/>
    </location>
</feature>
<evidence type="ECO:0000313" key="8">
    <source>
        <dbReference type="EMBL" id="ODM86968.1"/>
    </source>
</evidence>
<evidence type="ECO:0000259" key="7">
    <source>
        <dbReference type="PROSITE" id="PS50262"/>
    </source>
</evidence>
<feature type="transmembrane region" description="Helical" evidence="6">
    <location>
        <begin position="300"/>
        <end position="327"/>
    </location>
</feature>
<evidence type="ECO:0000256" key="1">
    <source>
        <dbReference type="ARBA" id="ARBA00004370"/>
    </source>
</evidence>
<reference evidence="8 9" key="1">
    <citation type="journal article" date="2016" name="Genome Biol. Evol.">
        <title>Gene Family Evolution Reflects Adaptation to Soil Environmental Stressors in the Genome of the Collembolan Orchesella cincta.</title>
        <authorList>
            <person name="Faddeeva-Vakhrusheva A."/>
            <person name="Derks M.F."/>
            <person name="Anvar S.Y."/>
            <person name="Agamennone V."/>
            <person name="Suring W."/>
            <person name="Smit S."/>
            <person name="van Straalen N.M."/>
            <person name="Roelofs D."/>
        </authorList>
    </citation>
    <scope>NUCLEOTIDE SEQUENCE [LARGE SCALE GENOMIC DNA]</scope>
    <source>
        <tissue evidence="8">Mixed pool</tissue>
    </source>
</reference>
<comment type="similarity">
    <text evidence="2">Belongs to the G-protein coupled receptor 1 family.</text>
</comment>
<dbReference type="CDD" id="cd14978">
    <property type="entry name" value="7tmA_FMRFamide_R-like"/>
    <property type="match status" value="1"/>
</dbReference>
<evidence type="ECO:0000256" key="3">
    <source>
        <dbReference type="ARBA" id="ARBA00022692"/>
    </source>
</evidence>
<dbReference type="InterPro" id="IPR052954">
    <property type="entry name" value="GPCR-Ligand_Int"/>
</dbReference>
<dbReference type="InterPro" id="IPR000276">
    <property type="entry name" value="GPCR_Rhodpsn"/>
</dbReference>
<feature type="transmembrane region" description="Helical" evidence="6">
    <location>
        <begin position="124"/>
        <end position="143"/>
    </location>
</feature>
<evidence type="ECO:0000256" key="2">
    <source>
        <dbReference type="ARBA" id="ARBA00010663"/>
    </source>
</evidence>
<dbReference type="OrthoDB" id="10011262at2759"/>
<keyword evidence="5 6" id="KW-0472">Membrane</keyword>
<dbReference type="PANTHER" id="PTHR46641:SF22">
    <property type="entry name" value="PROCTOLIN RECEPTOR, ISOFORM A"/>
    <property type="match status" value="1"/>
</dbReference>
<feature type="transmembrane region" description="Helical" evidence="6">
    <location>
        <begin position="339"/>
        <end position="362"/>
    </location>
</feature>
<evidence type="ECO:0000256" key="5">
    <source>
        <dbReference type="ARBA" id="ARBA00023136"/>
    </source>
</evidence>
<dbReference type="PROSITE" id="PS50262">
    <property type="entry name" value="G_PROTEIN_RECEP_F1_2"/>
    <property type="match status" value="1"/>
</dbReference>
<evidence type="ECO:0000256" key="4">
    <source>
        <dbReference type="ARBA" id="ARBA00022989"/>
    </source>
</evidence>
<keyword evidence="3 6" id="KW-0812">Transmembrane</keyword>
<dbReference type="OMA" id="MKGKAWC"/>
<feature type="transmembrane region" description="Helical" evidence="6">
    <location>
        <begin position="83"/>
        <end position="103"/>
    </location>
</feature>
<dbReference type="InterPro" id="IPR017452">
    <property type="entry name" value="GPCR_Rhodpsn_7TM"/>
</dbReference>
<keyword evidence="8" id="KW-0675">Receptor</keyword>
<evidence type="ECO:0000313" key="9">
    <source>
        <dbReference type="Proteomes" id="UP000094527"/>
    </source>
</evidence>
<accession>A0A1D2M1W9</accession>
<gene>
    <name evidence="8" type="ORF">Ocin01_19714</name>
</gene>
<dbReference type="PRINTS" id="PR00237">
    <property type="entry name" value="GPCRRHODOPSN"/>
</dbReference>
<comment type="caution">
    <text evidence="8">The sequence shown here is derived from an EMBL/GenBank/DDBJ whole genome shotgun (WGS) entry which is preliminary data.</text>
</comment>
<name>A0A1D2M1W9_ORCCI</name>
<proteinExistence type="inferred from homology"/>
<dbReference type="InterPro" id="IPR019427">
    <property type="entry name" value="7TM_GPCR_serpentine_rcpt_Srw"/>
</dbReference>
<sequence length="388" mass="44406">MANFTVFNTIINILVTILFHASAETHYETHHKNQNDRHELYQRHRHFNGHFWPVLKELNLTGEKIGTVNAESWEASFKDSSRFWVHYSILPGVVLVGVLGNSVTIHILSRKPMRSSTNVGVKSLLYLTALAITDIVYLLFSFSMSWRHFPIVKNIWLYWLYSPFGLWVTDASSKKAKNAICCTEKRAFGVSIVVCIICFALTSTTPFEWRATAEVEEFEEYNETLYSLESTEFGSNNAYRLFYHWFTTITFVLLPLVILGILNFFLIRAVRSSSRERMLMLGENLASILKLLTSRVENRVTVTLISVVILFLICQMPTALVLVYTSIHVPERDSKENSVLLGLGNIFNLLVAFNAASNFLLYTALCDKYRKQFCTFFCLGKEFAAGAY</sequence>
<dbReference type="EMBL" id="LJIJ01006594">
    <property type="protein sequence ID" value="ODM86968.1"/>
    <property type="molecule type" value="Genomic_DNA"/>
</dbReference>